<dbReference type="GO" id="GO:0045454">
    <property type="term" value="P:cell redox homeostasis"/>
    <property type="evidence" value="ECO:0007669"/>
    <property type="project" value="InterPro"/>
</dbReference>
<reference evidence="9 10" key="1">
    <citation type="submission" date="2016-12" db="EMBL/GenBank/DDBJ databases">
        <title>The whole genome sequencing and assembly of Lactobacillus amylophilus DSM 20533T strain.</title>
        <authorList>
            <person name="Lee Y.-J."/>
            <person name="Yi H."/>
            <person name="Bahn Y.-S."/>
            <person name="Kim J.F."/>
            <person name="Lee D.-W."/>
        </authorList>
    </citation>
    <scope>NUCLEOTIDE SEQUENCE [LARGE SCALE GENOMIC DNA]</scope>
    <source>
        <strain evidence="9 10">DSM 20533</strain>
    </source>
</reference>
<dbReference type="InterPro" id="IPR002109">
    <property type="entry name" value="Glutaredoxin"/>
</dbReference>
<dbReference type="Pfam" id="PF00462">
    <property type="entry name" value="Glutaredoxin"/>
    <property type="match status" value="1"/>
</dbReference>
<dbReference type="NCBIfam" id="TIGR02194">
    <property type="entry name" value="GlrX_NrdH"/>
    <property type="match status" value="1"/>
</dbReference>
<evidence type="ECO:0000313" key="10">
    <source>
        <dbReference type="Proteomes" id="UP000185499"/>
    </source>
</evidence>
<evidence type="ECO:0000313" key="9">
    <source>
        <dbReference type="EMBL" id="APT18731.1"/>
    </source>
</evidence>
<protein>
    <recommendedName>
        <fullName evidence="3">Glutaredoxin-like protein NrdH</fullName>
    </recommendedName>
</protein>
<dbReference type="GO" id="GO:0009055">
    <property type="term" value="F:electron transfer activity"/>
    <property type="evidence" value="ECO:0007669"/>
    <property type="project" value="TreeGrafter"/>
</dbReference>
<dbReference type="InterPro" id="IPR036249">
    <property type="entry name" value="Thioredoxin-like_sf"/>
</dbReference>
<keyword evidence="6" id="KW-1015">Disulfide bond</keyword>
<accession>A0A1L6XCL8</accession>
<evidence type="ECO:0000256" key="1">
    <source>
        <dbReference type="ARBA" id="ARBA00002292"/>
    </source>
</evidence>
<dbReference type="InterPro" id="IPR051548">
    <property type="entry name" value="Grx-like_ET"/>
</dbReference>
<keyword evidence="5" id="KW-0249">Electron transport</keyword>
<evidence type="ECO:0000259" key="8">
    <source>
        <dbReference type="Pfam" id="PF00462"/>
    </source>
</evidence>
<dbReference type="AlphaFoldDB" id="A0A1L6XCL8"/>
<comment type="function">
    <text evidence="1">Electron transport system for the ribonucleotide reductase system NrdEF.</text>
</comment>
<evidence type="ECO:0000256" key="3">
    <source>
        <dbReference type="ARBA" id="ARBA00017945"/>
    </source>
</evidence>
<keyword evidence="10" id="KW-1185">Reference proteome</keyword>
<dbReference type="PROSITE" id="PS51354">
    <property type="entry name" value="GLUTAREDOXIN_2"/>
    <property type="match status" value="1"/>
</dbReference>
<dbReference type="PANTHER" id="PTHR34386">
    <property type="entry name" value="GLUTAREDOXIN"/>
    <property type="match status" value="1"/>
</dbReference>
<evidence type="ECO:0000256" key="2">
    <source>
        <dbReference type="ARBA" id="ARBA00007787"/>
    </source>
</evidence>
<dbReference type="Gene3D" id="3.40.30.10">
    <property type="entry name" value="Glutaredoxin"/>
    <property type="match status" value="1"/>
</dbReference>
<dbReference type="RefSeq" id="WP_054745628.1">
    <property type="nucleotide sequence ID" value="NZ_AYYS01000029.1"/>
</dbReference>
<dbReference type="InterPro" id="IPR011909">
    <property type="entry name" value="GlrX_NrdH"/>
</dbReference>
<dbReference type="PANTHER" id="PTHR34386:SF1">
    <property type="entry name" value="GLUTAREDOXIN-LIKE PROTEIN NRDH"/>
    <property type="match status" value="1"/>
</dbReference>
<dbReference type="EMBL" id="CP018888">
    <property type="protein sequence ID" value="APT18731.1"/>
    <property type="molecule type" value="Genomic_DNA"/>
</dbReference>
<dbReference type="CDD" id="cd02976">
    <property type="entry name" value="NrdH"/>
    <property type="match status" value="1"/>
</dbReference>
<evidence type="ECO:0000256" key="5">
    <source>
        <dbReference type="ARBA" id="ARBA00022982"/>
    </source>
</evidence>
<gene>
    <name evidence="9" type="ORF">LA20533_05415</name>
</gene>
<keyword evidence="4" id="KW-0813">Transport</keyword>
<sequence>MGNITVYTKNDCVQCKMTKRFLKEHHINYEEKNINSDPDAITYLKSLGFKSVPVVFPKDENPIVGFRPEQLKGLVK</sequence>
<keyword evidence="7" id="KW-0676">Redox-active center</keyword>
<evidence type="ECO:0000256" key="7">
    <source>
        <dbReference type="ARBA" id="ARBA00023284"/>
    </source>
</evidence>
<comment type="similarity">
    <text evidence="2">Belongs to the glutaredoxin family.</text>
</comment>
<evidence type="ECO:0000256" key="4">
    <source>
        <dbReference type="ARBA" id="ARBA00022448"/>
    </source>
</evidence>
<evidence type="ECO:0000256" key="6">
    <source>
        <dbReference type="ARBA" id="ARBA00023157"/>
    </source>
</evidence>
<dbReference type="KEGG" id="lah:LA20533_05415"/>
<organism evidence="9 10">
    <name type="scientific">Amylolactobacillus amylophilus DSM 20533 = JCM 1125</name>
    <dbReference type="NCBI Taxonomy" id="1423721"/>
    <lineage>
        <taxon>Bacteria</taxon>
        <taxon>Bacillati</taxon>
        <taxon>Bacillota</taxon>
        <taxon>Bacilli</taxon>
        <taxon>Lactobacillales</taxon>
        <taxon>Lactobacillaceae</taxon>
        <taxon>Amylolactobacillus</taxon>
    </lineage>
</organism>
<dbReference type="Proteomes" id="UP000185499">
    <property type="component" value="Chromosome"/>
</dbReference>
<dbReference type="OrthoDB" id="9795531at2"/>
<proteinExistence type="inferred from homology"/>
<name>A0A1L6XCL8_9LACO</name>
<feature type="domain" description="Glutaredoxin" evidence="8">
    <location>
        <begin position="4"/>
        <end position="59"/>
    </location>
</feature>
<dbReference type="SUPFAM" id="SSF52833">
    <property type="entry name" value="Thioredoxin-like"/>
    <property type="match status" value="1"/>
</dbReference>